<evidence type="ECO:0000256" key="1">
    <source>
        <dbReference type="SAM" id="MobiDB-lite"/>
    </source>
</evidence>
<dbReference type="AlphaFoldDB" id="A0A7R9B4T1"/>
<feature type="region of interest" description="Disordered" evidence="1">
    <location>
        <begin position="224"/>
        <end position="255"/>
    </location>
</feature>
<protein>
    <submittedName>
        <fullName evidence="2">Uncharacterized protein</fullName>
    </submittedName>
</protein>
<organism evidence="2">
    <name type="scientific">Timema shepardi</name>
    <name type="common">Walking stick</name>
    <dbReference type="NCBI Taxonomy" id="629360"/>
    <lineage>
        <taxon>Eukaryota</taxon>
        <taxon>Metazoa</taxon>
        <taxon>Ecdysozoa</taxon>
        <taxon>Arthropoda</taxon>
        <taxon>Hexapoda</taxon>
        <taxon>Insecta</taxon>
        <taxon>Pterygota</taxon>
        <taxon>Neoptera</taxon>
        <taxon>Polyneoptera</taxon>
        <taxon>Phasmatodea</taxon>
        <taxon>Timematodea</taxon>
        <taxon>Timematoidea</taxon>
        <taxon>Timematidae</taxon>
        <taxon>Timema</taxon>
    </lineage>
</organism>
<sequence>MESPPLPCPHIAALVASSVQLFKHGPGPGGTGLRQVKPEITAASPRLLLPPDDDIQESCRFLTFSALAWAGSDRFLMAESHDVASQPTKVSFHVNKNRWLTEIVDGEKPPSVHPTEIRTSISPSSAVELNTTRALANYATEAVRIPRGATLAFGRLDAESEVLVLGEASRTAKYNPQPEELTLRPWTVRGVRKPLLPELAHKLSRSFDMKEDHEMLETETSAMRRHQSMQRLARGETADSHLDQENVSSSCIDRR</sequence>
<evidence type="ECO:0000313" key="2">
    <source>
        <dbReference type="EMBL" id="CAD7266304.1"/>
    </source>
</evidence>
<proteinExistence type="predicted"/>
<name>A0A7R9B4T1_TIMSH</name>
<gene>
    <name evidence="2" type="ORF">TSIB3V08_LOCUS10323</name>
</gene>
<dbReference type="EMBL" id="OC006761">
    <property type="protein sequence ID" value="CAD7266304.1"/>
    <property type="molecule type" value="Genomic_DNA"/>
</dbReference>
<accession>A0A7R9B4T1</accession>
<feature type="compositionally biased region" description="Basic and acidic residues" evidence="1">
    <location>
        <begin position="233"/>
        <end position="244"/>
    </location>
</feature>
<feature type="compositionally biased region" description="Polar residues" evidence="1">
    <location>
        <begin position="245"/>
        <end position="255"/>
    </location>
</feature>
<reference evidence="2" key="1">
    <citation type="submission" date="2020-11" db="EMBL/GenBank/DDBJ databases">
        <authorList>
            <person name="Tran Van P."/>
        </authorList>
    </citation>
    <scope>NUCLEOTIDE SEQUENCE</scope>
</reference>